<evidence type="ECO:0000256" key="9">
    <source>
        <dbReference type="ARBA" id="ARBA00047899"/>
    </source>
</evidence>
<name>A0A0H5QVA9_9EUKA</name>
<evidence type="ECO:0000256" key="3">
    <source>
        <dbReference type="ARBA" id="ARBA00022679"/>
    </source>
</evidence>
<dbReference type="Pfam" id="PF00069">
    <property type="entry name" value="Pkinase"/>
    <property type="match status" value="1"/>
</dbReference>
<dbReference type="GO" id="GO:0017148">
    <property type="term" value="P:negative regulation of translation"/>
    <property type="evidence" value="ECO:0007669"/>
    <property type="project" value="UniProtKB-KW"/>
</dbReference>
<evidence type="ECO:0000259" key="13">
    <source>
        <dbReference type="PROSITE" id="PS50011"/>
    </source>
</evidence>
<protein>
    <recommendedName>
        <fullName evidence="1">non-specific serine/threonine protein kinase</fullName>
        <ecNumber evidence="1">2.7.11.1</ecNumber>
    </recommendedName>
</protein>
<dbReference type="GO" id="GO:0004674">
    <property type="term" value="F:protein serine/threonine kinase activity"/>
    <property type="evidence" value="ECO:0007669"/>
    <property type="project" value="UniProtKB-KW"/>
</dbReference>
<evidence type="ECO:0000256" key="2">
    <source>
        <dbReference type="ARBA" id="ARBA00022527"/>
    </source>
</evidence>
<dbReference type="InterPro" id="IPR011009">
    <property type="entry name" value="Kinase-like_dom_sf"/>
</dbReference>
<keyword evidence="6 11" id="KW-0067">ATP-binding</keyword>
<comment type="catalytic activity">
    <reaction evidence="9">
        <text>L-threonyl-[protein] + ATP = O-phospho-L-threonyl-[protein] + ADP + H(+)</text>
        <dbReference type="Rhea" id="RHEA:46608"/>
        <dbReference type="Rhea" id="RHEA-COMP:11060"/>
        <dbReference type="Rhea" id="RHEA-COMP:11605"/>
        <dbReference type="ChEBI" id="CHEBI:15378"/>
        <dbReference type="ChEBI" id="CHEBI:30013"/>
        <dbReference type="ChEBI" id="CHEBI:30616"/>
        <dbReference type="ChEBI" id="CHEBI:61977"/>
        <dbReference type="ChEBI" id="CHEBI:456216"/>
        <dbReference type="EC" id="2.7.11.1"/>
    </reaction>
</comment>
<sequence>MSVYKPRKSRRLVNTRINDGPSQSNVSSLQVAVASNRGRSASESDSLQLITTEKSASSVEQNLLSTSHEIVMRNSSSSTMVLHDRSTRQLSVYQVPVSGHCSPENSSRNRDVCPFCLRPLFGFGSPAGNSNEEMHFKFPHTHVHDYFSRLGQMHLLERPEELPSDEHLSQQSFNSGYYSRFFSEQQKLGSGGYGSVYLCSHLLDGVTLGTYACKKIPVGDNRPWLNRVLSEVRAVESLRHPNIVAYKHSWLEVTQTADFGPQVPVMFMLMEYANIGNVFDYVNNLFQDNGKLLAEADVWSLFSGITQGLRHLHHAGIVHRDLKPENLLLNADFDVVSDCTTLRIIISDFGESETLKAVHRRPRTGNTGTLFFCAPELLLENADYGDRADIYSLGIVLFFLAFGRTPFEDSADKITSPLHLHQLLESGSLTMPFPVSAKRDPELISLIKKLTSFKSEDRPSIDEVLQHPRLRHIGQSHVAFKEASGFSKSNVATALLIGGSPNSSFNMITSRQILPYSLSIMHSVALVLHHLNSSSQPSSAVRSCCVTLLGCATIVLASPSISLGHSRLQCIIAFLESAVSCYPTTTPYHAILSFAISTLQYIAVSFHPRWTGKKRK</sequence>
<keyword evidence="7" id="KW-0652">Protein synthesis inhibitor</keyword>
<dbReference type="InterPro" id="IPR000719">
    <property type="entry name" value="Prot_kinase_dom"/>
</dbReference>
<evidence type="ECO:0000256" key="8">
    <source>
        <dbReference type="ARBA" id="ARBA00037982"/>
    </source>
</evidence>
<dbReference type="FunFam" id="3.30.200.20:FF:000306">
    <property type="entry name" value="IKS protein kinase"/>
    <property type="match status" value="1"/>
</dbReference>
<dbReference type="InterPro" id="IPR050339">
    <property type="entry name" value="CC_SR_Kinase"/>
</dbReference>
<evidence type="ECO:0000256" key="12">
    <source>
        <dbReference type="SAM" id="MobiDB-lite"/>
    </source>
</evidence>
<dbReference type="PANTHER" id="PTHR11042:SF138">
    <property type="entry name" value="SERINE_THREONINE-PROTEIN KINASE IKS1-RELATED"/>
    <property type="match status" value="1"/>
</dbReference>
<evidence type="ECO:0000256" key="10">
    <source>
        <dbReference type="ARBA" id="ARBA00048679"/>
    </source>
</evidence>
<dbReference type="GO" id="GO:0005634">
    <property type="term" value="C:nucleus"/>
    <property type="evidence" value="ECO:0007669"/>
    <property type="project" value="TreeGrafter"/>
</dbReference>
<keyword evidence="3" id="KW-0808">Transferase</keyword>
<dbReference type="EC" id="2.7.11.1" evidence="1"/>
<dbReference type="EMBL" id="HACM01005245">
    <property type="protein sequence ID" value="CRZ05687.1"/>
    <property type="molecule type" value="Transcribed_RNA"/>
</dbReference>
<evidence type="ECO:0000256" key="6">
    <source>
        <dbReference type="ARBA" id="ARBA00022840"/>
    </source>
</evidence>
<evidence type="ECO:0000256" key="4">
    <source>
        <dbReference type="ARBA" id="ARBA00022741"/>
    </source>
</evidence>
<feature type="compositionally biased region" description="Polar residues" evidence="12">
    <location>
        <begin position="15"/>
        <end position="30"/>
    </location>
</feature>
<organism evidence="14">
    <name type="scientific">Spongospora subterranea</name>
    <dbReference type="NCBI Taxonomy" id="70186"/>
    <lineage>
        <taxon>Eukaryota</taxon>
        <taxon>Sar</taxon>
        <taxon>Rhizaria</taxon>
        <taxon>Endomyxa</taxon>
        <taxon>Phytomyxea</taxon>
        <taxon>Plasmodiophorida</taxon>
        <taxon>Plasmodiophoridae</taxon>
        <taxon>Spongospora</taxon>
    </lineage>
</organism>
<keyword evidence="4 11" id="KW-0547">Nucleotide-binding</keyword>
<dbReference type="InterPro" id="IPR017441">
    <property type="entry name" value="Protein_kinase_ATP_BS"/>
</dbReference>
<dbReference type="PANTHER" id="PTHR11042">
    <property type="entry name" value="EUKARYOTIC TRANSLATION INITIATION FACTOR 2-ALPHA KINASE EIF2-ALPHA KINASE -RELATED"/>
    <property type="match status" value="1"/>
</dbReference>
<dbReference type="Gene3D" id="3.30.200.20">
    <property type="entry name" value="Phosphorylase Kinase, domain 1"/>
    <property type="match status" value="1"/>
</dbReference>
<comment type="catalytic activity">
    <reaction evidence="10">
        <text>L-seryl-[protein] + ATP = O-phospho-L-seryl-[protein] + ADP + H(+)</text>
        <dbReference type="Rhea" id="RHEA:17989"/>
        <dbReference type="Rhea" id="RHEA-COMP:9863"/>
        <dbReference type="Rhea" id="RHEA-COMP:11604"/>
        <dbReference type="ChEBI" id="CHEBI:15378"/>
        <dbReference type="ChEBI" id="CHEBI:29999"/>
        <dbReference type="ChEBI" id="CHEBI:30616"/>
        <dbReference type="ChEBI" id="CHEBI:83421"/>
        <dbReference type="ChEBI" id="CHEBI:456216"/>
        <dbReference type="EC" id="2.7.11.1"/>
    </reaction>
</comment>
<evidence type="ECO:0000256" key="5">
    <source>
        <dbReference type="ARBA" id="ARBA00022777"/>
    </source>
</evidence>
<keyword evidence="5" id="KW-0418">Kinase</keyword>
<proteinExistence type="inferred from homology"/>
<dbReference type="PROSITE" id="PS00108">
    <property type="entry name" value="PROTEIN_KINASE_ST"/>
    <property type="match status" value="1"/>
</dbReference>
<dbReference type="GO" id="GO:0005524">
    <property type="term" value="F:ATP binding"/>
    <property type="evidence" value="ECO:0007669"/>
    <property type="project" value="UniProtKB-UniRule"/>
</dbReference>
<dbReference type="PROSITE" id="PS00107">
    <property type="entry name" value="PROTEIN_KINASE_ATP"/>
    <property type="match status" value="1"/>
</dbReference>
<dbReference type="SUPFAM" id="SSF56112">
    <property type="entry name" value="Protein kinase-like (PK-like)"/>
    <property type="match status" value="1"/>
</dbReference>
<evidence type="ECO:0000256" key="11">
    <source>
        <dbReference type="PROSITE-ProRule" id="PRU10141"/>
    </source>
</evidence>
<dbReference type="GO" id="GO:0005737">
    <property type="term" value="C:cytoplasm"/>
    <property type="evidence" value="ECO:0007669"/>
    <property type="project" value="TreeGrafter"/>
</dbReference>
<keyword evidence="2" id="KW-0723">Serine/threonine-protein kinase</keyword>
<evidence type="ECO:0000256" key="7">
    <source>
        <dbReference type="ARBA" id="ARBA00023193"/>
    </source>
</evidence>
<evidence type="ECO:0000256" key="1">
    <source>
        <dbReference type="ARBA" id="ARBA00012513"/>
    </source>
</evidence>
<dbReference type="Gene3D" id="1.10.510.10">
    <property type="entry name" value="Transferase(Phosphotransferase) domain 1"/>
    <property type="match status" value="1"/>
</dbReference>
<comment type="similarity">
    <text evidence="8">Belongs to the protein kinase superfamily. Ser/Thr protein kinase family. GCN2 subfamily.</text>
</comment>
<feature type="binding site" evidence="11">
    <location>
        <position position="214"/>
    </location>
    <ligand>
        <name>ATP</name>
        <dbReference type="ChEBI" id="CHEBI:30616"/>
    </ligand>
</feature>
<feature type="domain" description="Protein kinase" evidence="13">
    <location>
        <begin position="182"/>
        <end position="470"/>
    </location>
</feature>
<feature type="compositionally biased region" description="Polar residues" evidence="12">
    <location>
        <begin position="37"/>
        <end position="47"/>
    </location>
</feature>
<evidence type="ECO:0000313" key="14">
    <source>
        <dbReference type="EMBL" id="CRZ05687.1"/>
    </source>
</evidence>
<reference evidence="14" key="1">
    <citation type="submission" date="2015-04" db="EMBL/GenBank/DDBJ databases">
        <title>The genome sequence of the plant pathogenic Rhizarian Plasmodiophora brassicae reveals insights in its biotrophic life cycle and the origin of chitin synthesis.</title>
        <authorList>
            <person name="Schwelm A."/>
            <person name="Fogelqvist J."/>
            <person name="Knaust A."/>
            <person name="Julke S."/>
            <person name="Lilja T."/>
            <person name="Dhandapani V."/>
            <person name="Bonilla-Rosso G."/>
            <person name="Karlsson M."/>
            <person name="Shevchenko A."/>
            <person name="Choi S.R."/>
            <person name="Kim H.G."/>
            <person name="Park J.Y."/>
            <person name="Lim Y.P."/>
            <person name="Ludwig-Muller J."/>
            <person name="Dixelius C."/>
        </authorList>
    </citation>
    <scope>NUCLEOTIDE SEQUENCE</scope>
    <source>
        <tissue evidence="14">Potato root galls</tissue>
    </source>
</reference>
<dbReference type="AlphaFoldDB" id="A0A0H5QVA9"/>
<dbReference type="InterPro" id="IPR008271">
    <property type="entry name" value="Ser/Thr_kinase_AS"/>
</dbReference>
<feature type="region of interest" description="Disordered" evidence="12">
    <location>
        <begin position="15"/>
        <end position="47"/>
    </location>
</feature>
<dbReference type="SMART" id="SM00220">
    <property type="entry name" value="S_TKc"/>
    <property type="match status" value="1"/>
</dbReference>
<accession>A0A0H5QVA9</accession>
<dbReference type="PROSITE" id="PS50011">
    <property type="entry name" value="PROTEIN_KINASE_DOM"/>
    <property type="match status" value="1"/>
</dbReference>